<evidence type="ECO:0000313" key="1">
    <source>
        <dbReference type="EMBL" id="RIW38354.1"/>
    </source>
</evidence>
<organism evidence="1 2">
    <name type="scientific">Bacillus salacetis</name>
    <dbReference type="NCBI Taxonomy" id="2315464"/>
    <lineage>
        <taxon>Bacteria</taxon>
        <taxon>Bacillati</taxon>
        <taxon>Bacillota</taxon>
        <taxon>Bacilli</taxon>
        <taxon>Bacillales</taxon>
        <taxon>Bacillaceae</taxon>
        <taxon>Bacillus</taxon>
    </lineage>
</organism>
<keyword evidence="2" id="KW-1185">Reference proteome</keyword>
<name>A0A3A1R999_9BACI</name>
<dbReference type="AlphaFoldDB" id="A0A3A1R999"/>
<evidence type="ECO:0000313" key="2">
    <source>
        <dbReference type="Proteomes" id="UP000265801"/>
    </source>
</evidence>
<proteinExistence type="predicted"/>
<dbReference type="EMBL" id="QXIR01000002">
    <property type="protein sequence ID" value="RIW38354.1"/>
    <property type="molecule type" value="Genomic_DNA"/>
</dbReference>
<sequence>MIRLLHLSNCCAEIRASAFIFNKLIEVKDKIYIESAERWCITASDRPNSFYWQANLVQSGNKCTKIRAGSFLYGAFLKGINLAYCNLTRYRN</sequence>
<gene>
    <name evidence="1" type="ORF">D3H55_02090</name>
</gene>
<protein>
    <submittedName>
        <fullName evidence="1">Uncharacterized protein</fullName>
    </submittedName>
</protein>
<comment type="caution">
    <text evidence="1">The sequence shown here is derived from an EMBL/GenBank/DDBJ whole genome shotgun (WGS) entry which is preliminary data.</text>
</comment>
<dbReference type="Proteomes" id="UP000265801">
    <property type="component" value="Unassembled WGS sequence"/>
</dbReference>
<reference evidence="1 2" key="1">
    <citation type="submission" date="2018-09" db="EMBL/GenBank/DDBJ databases">
        <title>Bacillus saliacetes sp. nov., isolated from Thai shrimp paste (Ka-pi).</title>
        <authorList>
            <person name="Daroonpunt R."/>
            <person name="Tanasupawat S."/>
            <person name="Yiamsombut S."/>
        </authorList>
    </citation>
    <scope>NUCLEOTIDE SEQUENCE [LARGE SCALE GENOMIC DNA]</scope>
    <source>
        <strain evidence="1 2">SKP7-4</strain>
    </source>
</reference>
<accession>A0A3A1R999</accession>